<dbReference type="InterPro" id="IPR003859">
    <property type="entry name" value="Galactosyl_T"/>
</dbReference>
<proteinExistence type="inferred from homology"/>
<dbReference type="GO" id="GO:0046525">
    <property type="term" value="F:xylosylprotein 4-beta-galactosyltransferase activity"/>
    <property type="evidence" value="ECO:0007669"/>
    <property type="project" value="TreeGrafter"/>
</dbReference>
<evidence type="ECO:0000313" key="13">
    <source>
        <dbReference type="EMBL" id="KFD55730.1"/>
    </source>
</evidence>
<protein>
    <recommendedName>
        <fullName evidence="16">N-acetyllactosaminide 3-alpha-galactosyltransferase</fullName>
    </recommendedName>
</protein>
<evidence type="ECO:0000256" key="5">
    <source>
        <dbReference type="ARBA" id="ARBA00022679"/>
    </source>
</evidence>
<evidence type="ECO:0000256" key="6">
    <source>
        <dbReference type="ARBA" id="ARBA00022692"/>
    </source>
</evidence>
<dbReference type="PANTHER" id="PTHR19300:SF30">
    <property type="entry name" value="BETA-1,4-GALACTOSYLTRANSFERASE 7"/>
    <property type="match status" value="1"/>
</dbReference>
<dbReference type="EMBL" id="KL363198">
    <property type="protein sequence ID" value="KFD55730.1"/>
    <property type="molecule type" value="Genomic_DNA"/>
</dbReference>
<dbReference type="GO" id="GO:0030166">
    <property type="term" value="P:proteoglycan biosynthetic process"/>
    <property type="evidence" value="ECO:0007669"/>
    <property type="project" value="TreeGrafter"/>
</dbReference>
<keyword evidence="15" id="KW-1185">Reference proteome</keyword>
<comment type="subcellular location">
    <subcellularLocation>
        <location evidence="1">Membrane</location>
        <topology evidence="1">Single-pass type II membrane protein</topology>
    </subcellularLocation>
</comment>
<dbReference type="Pfam" id="PF13733">
    <property type="entry name" value="Glyco_transf_7N"/>
    <property type="match status" value="1"/>
</dbReference>
<evidence type="ECO:0000256" key="4">
    <source>
        <dbReference type="ARBA" id="ARBA00022676"/>
    </source>
</evidence>
<feature type="domain" description="Galactosyltransferase C-terminal" evidence="11">
    <location>
        <begin position="154"/>
        <end position="228"/>
    </location>
</feature>
<evidence type="ECO:0000256" key="7">
    <source>
        <dbReference type="ARBA" id="ARBA00022968"/>
    </source>
</evidence>
<reference evidence="14 15" key="1">
    <citation type="journal article" date="2014" name="Nat. Genet.">
        <title>Genome and transcriptome of the porcine whipworm Trichuris suis.</title>
        <authorList>
            <person name="Jex A.R."/>
            <person name="Nejsum P."/>
            <person name="Schwarz E.M."/>
            <person name="Hu L."/>
            <person name="Young N.D."/>
            <person name="Hall R.S."/>
            <person name="Korhonen P.K."/>
            <person name="Liao S."/>
            <person name="Thamsborg S."/>
            <person name="Xia J."/>
            <person name="Xu P."/>
            <person name="Wang S."/>
            <person name="Scheerlinck J.P."/>
            <person name="Hofmann A."/>
            <person name="Sternberg P.W."/>
            <person name="Wang J."/>
            <person name="Gasser R.B."/>
        </authorList>
    </citation>
    <scope>NUCLEOTIDE SEQUENCE [LARGE SCALE GENOMIC DNA]</scope>
    <source>
        <strain evidence="14">DCEP-RM93F</strain>
        <strain evidence="13">DCEP-RM93M</strain>
    </source>
</reference>
<dbReference type="GO" id="GO:0005794">
    <property type="term" value="C:Golgi apparatus"/>
    <property type="evidence" value="ECO:0007669"/>
    <property type="project" value="TreeGrafter"/>
</dbReference>
<dbReference type="Pfam" id="PF02709">
    <property type="entry name" value="Glyco_transf_7C"/>
    <property type="match status" value="1"/>
</dbReference>
<keyword evidence="5" id="KW-0808">Transferase</keyword>
<keyword evidence="4" id="KW-0328">Glycosyltransferase</keyword>
<organism evidence="14">
    <name type="scientific">Trichuris suis</name>
    <name type="common">pig whipworm</name>
    <dbReference type="NCBI Taxonomy" id="68888"/>
    <lineage>
        <taxon>Eukaryota</taxon>
        <taxon>Metazoa</taxon>
        <taxon>Ecdysozoa</taxon>
        <taxon>Nematoda</taxon>
        <taxon>Enoplea</taxon>
        <taxon>Dorylaimia</taxon>
        <taxon>Trichinellida</taxon>
        <taxon>Trichuridae</taxon>
        <taxon>Trichuris</taxon>
    </lineage>
</organism>
<gene>
    <name evidence="13" type="ORF">M513_03478</name>
    <name evidence="14" type="ORF">M514_03478</name>
</gene>
<evidence type="ECO:0000256" key="1">
    <source>
        <dbReference type="ARBA" id="ARBA00004606"/>
    </source>
</evidence>
<dbReference type="InterPro" id="IPR027791">
    <property type="entry name" value="Galactosyl_T_C"/>
</dbReference>
<evidence type="ECO:0000259" key="11">
    <source>
        <dbReference type="Pfam" id="PF02709"/>
    </source>
</evidence>
<dbReference type="InterPro" id="IPR027995">
    <property type="entry name" value="Galactosyl_T_N"/>
</dbReference>
<dbReference type="Proteomes" id="UP000030764">
    <property type="component" value="Unassembled WGS sequence"/>
</dbReference>
<keyword evidence="10" id="KW-0325">Glycoprotein</keyword>
<name>A0A085NDN7_9BILA</name>
<dbReference type="GO" id="GO:0005975">
    <property type="term" value="P:carbohydrate metabolic process"/>
    <property type="evidence" value="ECO:0007669"/>
    <property type="project" value="InterPro"/>
</dbReference>
<evidence type="ECO:0000256" key="2">
    <source>
        <dbReference type="ARBA" id="ARBA00004922"/>
    </source>
</evidence>
<evidence type="ECO:0000256" key="3">
    <source>
        <dbReference type="ARBA" id="ARBA00005735"/>
    </source>
</evidence>
<dbReference type="EMBL" id="KL367513">
    <property type="protein sequence ID" value="KFD67583.1"/>
    <property type="molecule type" value="Genomic_DNA"/>
</dbReference>
<evidence type="ECO:0000256" key="9">
    <source>
        <dbReference type="ARBA" id="ARBA00023136"/>
    </source>
</evidence>
<evidence type="ECO:0000259" key="12">
    <source>
        <dbReference type="Pfam" id="PF13733"/>
    </source>
</evidence>
<keyword evidence="6" id="KW-0812">Transmembrane</keyword>
<evidence type="ECO:0000256" key="10">
    <source>
        <dbReference type="ARBA" id="ARBA00023180"/>
    </source>
</evidence>
<comment type="pathway">
    <text evidence="2">Protein modification; protein glycosylation.</text>
</comment>
<dbReference type="Proteomes" id="UP000030758">
    <property type="component" value="Unassembled WGS sequence"/>
</dbReference>
<evidence type="ECO:0000256" key="8">
    <source>
        <dbReference type="ARBA" id="ARBA00022989"/>
    </source>
</evidence>
<dbReference type="AlphaFoldDB" id="A0A085NDN7"/>
<keyword evidence="7" id="KW-0735">Signal-anchor</keyword>
<dbReference type="SUPFAM" id="SSF53448">
    <property type="entry name" value="Nucleotide-diphospho-sugar transferases"/>
    <property type="match status" value="1"/>
</dbReference>
<dbReference type="GO" id="GO:0016020">
    <property type="term" value="C:membrane"/>
    <property type="evidence" value="ECO:0007669"/>
    <property type="project" value="UniProtKB-SubCell"/>
</dbReference>
<dbReference type="OrthoDB" id="6020664at2759"/>
<evidence type="ECO:0008006" key="16">
    <source>
        <dbReference type="Google" id="ProtNLM"/>
    </source>
</evidence>
<dbReference type="PANTHER" id="PTHR19300">
    <property type="entry name" value="BETA-1,4-GALACTOSYLTRANSFERASE"/>
    <property type="match status" value="1"/>
</dbReference>
<sequence>MPFCFRRASLSRLLLVLFLGVNFCVLLLLRAAHDGESPKPWSLRLVKHERPYPSDKSLLKHHLCVVVPFRNRFNELVVFVPHIHRFLLAQNLGEFSVIVVNQRDRFRFNRASLINVGFFESRLKGCDYFAMHDVDLLPLNLNLSYGFPDTGVYHVSSPEYHPLYHYNKYIGGILVVTLDAFDLVNGMSNKYWGWGLEDDEFFLRLSEHGLKVSRPSNLATNSSNSFRHIHDEKLHKRDMRRLGNQAVETRKRDRKTGLHTLKYRVIDRVQMAISGFQFLLVNVALHCDVKSTPWCLRK</sequence>
<feature type="domain" description="Galactosyltransferase N-terminal" evidence="12">
    <location>
        <begin position="52"/>
        <end position="145"/>
    </location>
</feature>
<feature type="non-terminal residue" evidence="14">
    <location>
        <position position="298"/>
    </location>
</feature>
<dbReference type="UniPathway" id="UPA00378"/>
<dbReference type="Gene3D" id="3.90.550.10">
    <property type="entry name" value="Spore Coat Polysaccharide Biosynthesis Protein SpsA, Chain A"/>
    <property type="match status" value="1"/>
</dbReference>
<evidence type="ECO:0000313" key="14">
    <source>
        <dbReference type="EMBL" id="KFD67583.1"/>
    </source>
</evidence>
<keyword evidence="8" id="KW-1133">Transmembrane helix</keyword>
<dbReference type="InterPro" id="IPR029044">
    <property type="entry name" value="Nucleotide-diphossugar_trans"/>
</dbReference>
<accession>A0A085NDN7</accession>
<dbReference type="PRINTS" id="PR02050">
    <property type="entry name" value="B14GALTRFASE"/>
</dbReference>
<keyword evidence="9" id="KW-0472">Membrane</keyword>
<evidence type="ECO:0000313" key="15">
    <source>
        <dbReference type="Proteomes" id="UP000030764"/>
    </source>
</evidence>
<comment type="similarity">
    <text evidence="3">Belongs to the glycosyltransferase 7 family.</text>
</comment>